<dbReference type="Gene3D" id="3.10.20.90">
    <property type="entry name" value="Phosphatidylinositol 3-kinase Catalytic Subunit, Chain A, domain 1"/>
    <property type="match status" value="1"/>
</dbReference>
<organism evidence="7 8">
    <name type="scientific">Oopsacas minuta</name>
    <dbReference type="NCBI Taxonomy" id="111878"/>
    <lineage>
        <taxon>Eukaryota</taxon>
        <taxon>Metazoa</taxon>
        <taxon>Porifera</taxon>
        <taxon>Hexactinellida</taxon>
        <taxon>Hexasterophora</taxon>
        <taxon>Lyssacinosida</taxon>
        <taxon>Leucopsacidae</taxon>
        <taxon>Oopsacas</taxon>
    </lineage>
</organism>
<dbReference type="PANTHER" id="PTHR23322">
    <property type="entry name" value="FAS-ASSOCIATED PROTEIN"/>
    <property type="match status" value="1"/>
</dbReference>
<evidence type="ECO:0000256" key="2">
    <source>
        <dbReference type="ARBA" id="ARBA00009160"/>
    </source>
</evidence>
<dbReference type="SMART" id="SM00594">
    <property type="entry name" value="UAS"/>
    <property type="match status" value="1"/>
</dbReference>
<keyword evidence="8" id="KW-1185">Reference proteome</keyword>
<feature type="domain" description="UBX" evidence="6">
    <location>
        <begin position="326"/>
        <end position="403"/>
    </location>
</feature>
<dbReference type="InterPro" id="IPR050730">
    <property type="entry name" value="UBX_domain-protein"/>
</dbReference>
<dbReference type="InterPro" id="IPR036249">
    <property type="entry name" value="Thioredoxin-like_sf"/>
</dbReference>
<evidence type="ECO:0000259" key="6">
    <source>
        <dbReference type="PROSITE" id="PS50033"/>
    </source>
</evidence>
<evidence type="ECO:0000256" key="3">
    <source>
        <dbReference type="ARBA" id="ARBA00022692"/>
    </source>
</evidence>
<keyword evidence="4" id="KW-1133">Transmembrane helix</keyword>
<dbReference type="Pfam" id="PF13899">
    <property type="entry name" value="Thioredoxin_7"/>
    <property type="match status" value="1"/>
</dbReference>
<sequence>MKKGSDRANIFGEDLDIRNGREIYTELDTNNECEEDIPKICEERDFTTESLLTKFMNITQTDESLAQNYLSSCQDDINEAIAMYFQSTLSDNTCALRPLQPRVRECLVKEPIEGLQHPYNVKRKLTDSVFNGDHYPSSPTKKTRRLHDLYKSPADIAFIGSFDQAKQHAKECDNWLIVNIQDMTNFNSHLLNRDIWRSAVIRKHLVNHFTLWQINKDGSDVRWFSRFYDVNPLPYVAILDSTTGKLLMEIKTTDHDKFSSLVEEFLSNYEFPSKQITQIPSCTEDEDLSTAIEASLKHCEHTNQSVINSIPDTPWIYSDYYPTLTPGEPITHILIRCTDGARRPVTFSQSNSIQSLFEYLKHHGVDKDRFEIVSTHPRVVLNNIDPITSFKDANLVPNIIRSLMSDTDTELSQERVAYFRGNTGQELAAELADLPYVPPFEAGTSSGDIVGYTEGVIGLVSRQHPFAQLGIGVGTGWACGVMGRKVGTSVLFLLASGIIVLQLANHSGVVQVNWGRVGEAVNTAYQGQQQQQQQQLGQTTTQLILLKLRENRLWQALAKHSYLNTGLLSGILLGLSL</sequence>
<evidence type="ECO:0000256" key="1">
    <source>
        <dbReference type="ARBA" id="ARBA00004374"/>
    </source>
</evidence>
<keyword evidence="5" id="KW-0472">Membrane</keyword>
<dbReference type="Pfam" id="PF00789">
    <property type="entry name" value="UBX"/>
    <property type="match status" value="1"/>
</dbReference>
<dbReference type="Gene3D" id="1.10.8.10">
    <property type="entry name" value="DNA helicase RuvA subunit, C-terminal domain"/>
    <property type="match status" value="1"/>
</dbReference>
<accession>A0AAV7JVF9</accession>
<dbReference type="Pfam" id="PF04930">
    <property type="entry name" value="FUN14"/>
    <property type="match status" value="1"/>
</dbReference>
<dbReference type="InterPro" id="IPR001012">
    <property type="entry name" value="UBX_dom"/>
</dbReference>
<evidence type="ECO:0000313" key="7">
    <source>
        <dbReference type="EMBL" id="KAI6652881.1"/>
    </source>
</evidence>
<dbReference type="Pfam" id="PF14555">
    <property type="entry name" value="UBA_4"/>
    <property type="match status" value="1"/>
</dbReference>
<dbReference type="InterPro" id="IPR006577">
    <property type="entry name" value="UAS"/>
</dbReference>
<dbReference type="GO" id="GO:0005741">
    <property type="term" value="C:mitochondrial outer membrane"/>
    <property type="evidence" value="ECO:0007669"/>
    <property type="project" value="UniProtKB-SubCell"/>
</dbReference>
<comment type="subcellular location">
    <subcellularLocation>
        <location evidence="1">Mitochondrion outer membrane</location>
        <topology evidence="1">Multi-pass membrane protein</topology>
    </subcellularLocation>
</comment>
<dbReference type="PANTHER" id="PTHR23322:SF6">
    <property type="entry name" value="UBX DOMAIN-CONTAINING PROTEIN 7"/>
    <property type="match status" value="1"/>
</dbReference>
<dbReference type="InterPro" id="IPR007014">
    <property type="entry name" value="FUN14"/>
</dbReference>
<dbReference type="AlphaFoldDB" id="A0AAV7JVF9"/>
<evidence type="ECO:0000256" key="4">
    <source>
        <dbReference type="ARBA" id="ARBA00022989"/>
    </source>
</evidence>
<evidence type="ECO:0000256" key="5">
    <source>
        <dbReference type="ARBA" id="ARBA00023136"/>
    </source>
</evidence>
<dbReference type="InterPro" id="IPR029071">
    <property type="entry name" value="Ubiquitin-like_domsf"/>
</dbReference>
<dbReference type="EMBL" id="JAKMXF010000297">
    <property type="protein sequence ID" value="KAI6652881.1"/>
    <property type="molecule type" value="Genomic_DNA"/>
</dbReference>
<comment type="caution">
    <text evidence="7">The sequence shown here is derived from an EMBL/GenBank/DDBJ whole genome shotgun (WGS) entry which is preliminary data.</text>
</comment>
<dbReference type="SUPFAM" id="SSF46934">
    <property type="entry name" value="UBA-like"/>
    <property type="match status" value="1"/>
</dbReference>
<dbReference type="GO" id="GO:0005634">
    <property type="term" value="C:nucleus"/>
    <property type="evidence" value="ECO:0007669"/>
    <property type="project" value="TreeGrafter"/>
</dbReference>
<dbReference type="CDD" id="cd02958">
    <property type="entry name" value="UAS"/>
    <property type="match status" value="1"/>
</dbReference>
<evidence type="ECO:0000313" key="8">
    <source>
        <dbReference type="Proteomes" id="UP001165289"/>
    </source>
</evidence>
<comment type="similarity">
    <text evidence="2">Belongs to the FUN14 family.</text>
</comment>
<keyword evidence="3" id="KW-0812">Transmembrane</keyword>
<protein>
    <submittedName>
        <fullName evidence="7">UBX domain-containing protein 7-like protein</fullName>
    </submittedName>
</protein>
<proteinExistence type="inferred from homology"/>
<dbReference type="GO" id="GO:0043161">
    <property type="term" value="P:proteasome-mediated ubiquitin-dependent protein catabolic process"/>
    <property type="evidence" value="ECO:0007669"/>
    <property type="project" value="TreeGrafter"/>
</dbReference>
<dbReference type="SUPFAM" id="SSF54236">
    <property type="entry name" value="Ubiquitin-like"/>
    <property type="match status" value="1"/>
</dbReference>
<dbReference type="PROSITE" id="PS50033">
    <property type="entry name" value="UBX"/>
    <property type="match status" value="1"/>
</dbReference>
<dbReference type="GO" id="GO:0043130">
    <property type="term" value="F:ubiquitin binding"/>
    <property type="evidence" value="ECO:0007669"/>
    <property type="project" value="TreeGrafter"/>
</dbReference>
<dbReference type="Gene3D" id="3.40.30.10">
    <property type="entry name" value="Glutaredoxin"/>
    <property type="match status" value="1"/>
</dbReference>
<reference evidence="7 8" key="1">
    <citation type="journal article" date="2023" name="BMC Biol.">
        <title>The compact genome of the sponge Oopsacas minuta (Hexactinellida) is lacking key metazoan core genes.</title>
        <authorList>
            <person name="Santini S."/>
            <person name="Schenkelaars Q."/>
            <person name="Jourda C."/>
            <person name="Duchesne M."/>
            <person name="Belahbib H."/>
            <person name="Rocher C."/>
            <person name="Selva M."/>
            <person name="Riesgo A."/>
            <person name="Vervoort M."/>
            <person name="Leys S.P."/>
            <person name="Kodjabachian L."/>
            <person name="Le Bivic A."/>
            <person name="Borchiellini C."/>
            <person name="Claverie J.M."/>
            <person name="Renard E."/>
        </authorList>
    </citation>
    <scope>NUCLEOTIDE SEQUENCE [LARGE SCALE GENOMIC DNA]</scope>
    <source>
        <strain evidence="7">SPO-2</strain>
    </source>
</reference>
<dbReference type="InterPro" id="IPR009060">
    <property type="entry name" value="UBA-like_sf"/>
</dbReference>
<gene>
    <name evidence="7" type="ORF">LOD99_4267</name>
</gene>
<dbReference type="Proteomes" id="UP001165289">
    <property type="component" value="Unassembled WGS sequence"/>
</dbReference>
<name>A0AAV7JVF9_9METZ</name>
<dbReference type="SUPFAM" id="SSF52833">
    <property type="entry name" value="Thioredoxin-like"/>
    <property type="match status" value="1"/>
</dbReference>